<dbReference type="GO" id="GO:0000272">
    <property type="term" value="P:polysaccharide catabolic process"/>
    <property type="evidence" value="ECO:0007669"/>
    <property type="project" value="UniProtKB-KW"/>
</dbReference>
<accession>A0A3N1D499</accession>
<reference evidence="5 6" key="1">
    <citation type="submission" date="2018-11" db="EMBL/GenBank/DDBJ databases">
        <title>Sequencing the genomes of 1000 actinobacteria strains.</title>
        <authorList>
            <person name="Klenk H.-P."/>
        </authorList>
    </citation>
    <scope>NUCLEOTIDE SEQUENCE [LARGE SCALE GENOMIC DNA]</scope>
    <source>
        <strain evidence="5 6">DSM 44254</strain>
    </source>
</reference>
<dbReference type="InterPro" id="IPR052177">
    <property type="entry name" value="Divisome_Glycosyl_Hydrolase"/>
</dbReference>
<keyword evidence="6" id="KW-1185">Reference proteome</keyword>
<dbReference type="PANTHER" id="PTHR43405">
    <property type="entry name" value="GLYCOSYL HYDROLASE DIGH"/>
    <property type="match status" value="1"/>
</dbReference>
<evidence type="ECO:0000313" key="6">
    <source>
        <dbReference type="Proteomes" id="UP000272400"/>
    </source>
</evidence>
<gene>
    <name evidence="5" type="ORF">EDD29_6032</name>
</gene>
<keyword evidence="3" id="KW-0624">Polysaccharide degradation</keyword>
<dbReference type="GO" id="GO:0016798">
    <property type="term" value="F:hydrolase activity, acting on glycosyl bonds"/>
    <property type="evidence" value="ECO:0007669"/>
    <property type="project" value="UniProtKB-KW"/>
</dbReference>
<dbReference type="InterPro" id="IPR013783">
    <property type="entry name" value="Ig-like_fold"/>
</dbReference>
<comment type="caution">
    <text evidence="5">The sequence shown here is derived from an EMBL/GenBank/DDBJ whole genome shotgun (WGS) entry which is preliminary data.</text>
</comment>
<evidence type="ECO:0000256" key="3">
    <source>
        <dbReference type="ARBA" id="ARBA00023326"/>
    </source>
</evidence>
<dbReference type="InterPro" id="IPR003961">
    <property type="entry name" value="FN3_dom"/>
</dbReference>
<keyword evidence="3" id="KW-0119">Carbohydrate metabolism</keyword>
<dbReference type="Pfam" id="PF02638">
    <property type="entry name" value="GHL10"/>
    <property type="match status" value="1"/>
</dbReference>
<keyword evidence="1" id="KW-0732">Signal</keyword>
<dbReference type="PANTHER" id="PTHR43405:SF1">
    <property type="entry name" value="GLYCOSYL HYDROLASE DIGH"/>
    <property type="match status" value="1"/>
</dbReference>
<dbReference type="InterPro" id="IPR017853">
    <property type="entry name" value="GH"/>
</dbReference>
<dbReference type="SUPFAM" id="SSF51445">
    <property type="entry name" value="(Trans)glycosidases"/>
    <property type="match status" value="1"/>
</dbReference>
<feature type="domain" description="Fibronectin type-III" evidence="4">
    <location>
        <begin position="428"/>
        <end position="519"/>
    </location>
</feature>
<organism evidence="5 6">
    <name type="scientific">Actinocorallia herbida</name>
    <dbReference type="NCBI Taxonomy" id="58109"/>
    <lineage>
        <taxon>Bacteria</taxon>
        <taxon>Bacillati</taxon>
        <taxon>Actinomycetota</taxon>
        <taxon>Actinomycetes</taxon>
        <taxon>Streptosporangiales</taxon>
        <taxon>Thermomonosporaceae</taxon>
        <taxon>Actinocorallia</taxon>
    </lineage>
</organism>
<evidence type="ECO:0000256" key="1">
    <source>
        <dbReference type="ARBA" id="ARBA00022729"/>
    </source>
</evidence>
<evidence type="ECO:0000259" key="4">
    <source>
        <dbReference type="PROSITE" id="PS50853"/>
    </source>
</evidence>
<name>A0A3N1D499_9ACTN</name>
<dbReference type="PROSITE" id="PS50853">
    <property type="entry name" value="FN3"/>
    <property type="match status" value="1"/>
</dbReference>
<keyword evidence="2" id="KW-0378">Hydrolase</keyword>
<keyword evidence="5" id="KW-0449">Lipoprotein</keyword>
<dbReference type="InterPro" id="IPR036116">
    <property type="entry name" value="FN3_sf"/>
</dbReference>
<dbReference type="InterPro" id="IPR003790">
    <property type="entry name" value="GHL10"/>
</dbReference>
<keyword evidence="2" id="KW-0326">Glycosidase</keyword>
<sequence length="519" mass="57493">MTAVAGAALVAGCSAVGGIDPVPAPKAEAAVPGRAADAPAECTGLKPTGDDPAKELRGMWIATVYGGDWPGDPELPVERKKAAFRTLLDKAKAARLNAVFVQIRPAGDAFYPSDIEPWSVWLTGKAGKDPGWNPLEFMIEEAHARNLEFHAWFNPYRVGEDNDRAKLAPDSPAAEHPSWAHKYGKYLWYDPGLPEVRDLAVSAIMDVVHKFDVDGIHMDDYFYPYPSDGEFPDGKTYQLFGADYPTKAAWRRDNVNKLVKRLYTEVTAAKPWVRFGISPFGIWRNKSADPAGSDTNGLDSYASIYGDARRWIRQGWLDYVIPQLYWPIGDPRADYRVLVPWWSNIVRGTDVRLFIGQGAYRVGADAVWRKPDEISRHLTLNARYPEVRGDVYFSSADVARDKGGFMSAILRDHYRRPALIPPWQTGEAPAAPTDVRATTEDGRVKVTWQGDGTSYAVYRTEGRGEECAPVRPQDLVGTTRGTEFRDTGAEQGKAYTYRVTALDRNQHESAPGAGAVRGQ</sequence>
<dbReference type="SUPFAM" id="SSF49265">
    <property type="entry name" value="Fibronectin type III"/>
    <property type="match status" value="1"/>
</dbReference>
<dbReference type="Gene3D" id="2.60.40.10">
    <property type="entry name" value="Immunoglobulins"/>
    <property type="match status" value="1"/>
</dbReference>
<dbReference type="CDD" id="cd00063">
    <property type="entry name" value="FN3"/>
    <property type="match status" value="1"/>
</dbReference>
<evidence type="ECO:0000313" key="5">
    <source>
        <dbReference type="EMBL" id="ROO88363.1"/>
    </source>
</evidence>
<evidence type="ECO:0000256" key="2">
    <source>
        <dbReference type="ARBA" id="ARBA00023295"/>
    </source>
</evidence>
<proteinExistence type="predicted"/>
<dbReference type="SMART" id="SM00060">
    <property type="entry name" value="FN3"/>
    <property type="match status" value="1"/>
</dbReference>
<dbReference type="AlphaFoldDB" id="A0A3N1D499"/>
<dbReference type="EMBL" id="RJKE01000001">
    <property type="protein sequence ID" value="ROO88363.1"/>
    <property type="molecule type" value="Genomic_DNA"/>
</dbReference>
<protein>
    <submittedName>
        <fullName evidence="5">Uncharacterized lipoprotein YddW (UPF0748 family)</fullName>
    </submittedName>
</protein>
<dbReference type="Gene3D" id="3.20.20.80">
    <property type="entry name" value="Glycosidases"/>
    <property type="match status" value="1"/>
</dbReference>
<dbReference type="Proteomes" id="UP000272400">
    <property type="component" value="Unassembled WGS sequence"/>
</dbReference>